<evidence type="ECO:0000256" key="1">
    <source>
        <dbReference type="ARBA" id="ARBA00001974"/>
    </source>
</evidence>
<dbReference type="Gene3D" id="2.40.110.10">
    <property type="entry name" value="Butyryl-CoA Dehydrogenase, subunit A, domain 2"/>
    <property type="match status" value="1"/>
</dbReference>
<sequence>PLSLESKVFSMFQKCFAMTTMMFSFPHMVIKHRHSVSWQKRIWDVLEQDPLFARRPGEEVSLERQRELSFLRCRRLFEYNFLTLQELLVSPLKGSALSRCLGMYDFSVLGKYFLSIGMFVNTLKGSGSERHEHIFFGCFALTELSHGSNSKGMRTTAKYEPATQEFVLNTPDIEAAKCWVGNLGKNATHAVVYAQLYTADGQHHGLHTFVVQVRNPKTLLPLPGVMVGDMGMKLGLNGLDNGFVLFDNVHIPRESLLNRTADVTPEGRYVTPYRDSKDRFGASLGILSSGRISISNSSITNMIVGLTITVRYSAVRRQFAPSDDEDELPVLEYQLQQWRLIPYVAAAYVLDHFAKLLYLQSSSMSLQCNRISKSCDSYSCHVPGSVLFAVNRLGFLRDTNDPSCTYEGDNNVLLQQTSNFLLSCHKQLKREKMEFHLCSLDFISDSKYILQERFGATTVEQCLDPAVPLAAYRWLVCYLLHESAAKVDRELTSGKSDFAARNDSQVYFCKPLALAAVEMQALQHFHELVESPATTADLQPVLRRINSLCGLWSLELFQPNSHLVCLHLPHCLAQTSLLLRYTQLKDDAVSLVDSFALPDFIVNSPIGYADGRIYQNLWGAILQGEKVLERPSWWQEFCGHKPVVGSLRPKL</sequence>
<dbReference type="Proteomes" id="UP000694388">
    <property type="component" value="Unplaced"/>
</dbReference>
<evidence type="ECO:0000256" key="10">
    <source>
        <dbReference type="ARBA" id="ARBA00023140"/>
    </source>
</evidence>
<keyword evidence="7" id="KW-0276">Fatty acid metabolism</keyword>
<dbReference type="InterPro" id="IPR002655">
    <property type="entry name" value="Acyl-CoA_oxidase_C"/>
</dbReference>
<keyword evidence="8" id="KW-0560">Oxidoreductase</keyword>
<evidence type="ECO:0000313" key="17">
    <source>
        <dbReference type="Ensembl" id="ENSEBUP00000023086.1"/>
    </source>
</evidence>
<evidence type="ECO:0000256" key="7">
    <source>
        <dbReference type="ARBA" id="ARBA00022832"/>
    </source>
</evidence>
<dbReference type="SUPFAM" id="SSF56645">
    <property type="entry name" value="Acyl-CoA dehydrogenase NM domain-like"/>
    <property type="match status" value="1"/>
</dbReference>
<keyword evidence="5 11" id="KW-0285">Flavoprotein</keyword>
<evidence type="ECO:0000256" key="12">
    <source>
        <dbReference type="PIRSR" id="PIRSR000168-1"/>
    </source>
</evidence>
<evidence type="ECO:0000256" key="8">
    <source>
        <dbReference type="ARBA" id="ARBA00023002"/>
    </source>
</evidence>
<dbReference type="PANTHER" id="PTHR10909">
    <property type="entry name" value="ELECTRON TRANSPORT OXIDOREDUCTASE"/>
    <property type="match status" value="1"/>
</dbReference>
<protein>
    <recommendedName>
        <fullName evidence="11">Acyl-coenzyme A oxidase</fullName>
    </recommendedName>
</protein>
<dbReference type="PIRSF" id="PIRSF000168">
    <property type="entry name" value="Acyl-CoA_oxidase"/>
    <property type="match status" value="1"/>
</dbReference>
<evidence type="ECO:0000259" key="15">
    <source>
        <dbReference type="Pfam" id="PF02770"/>
    </source>
</evidence>
<evidence type="ECO:0000256" key="11">
    <source>
        <dbReference type="PIRNR" id="PIRNR000168"/>
    </source>
</evidence>
<feature type="active site" description="Proton acceptor" evidence="12">
    <location>
        <position position="407"/>
    </location>
</feature>
<reference evidence="17" key="1">
    <citation type="submission" date="2025-08" db="UniProtKB">
        <authorList>
            <consortium name="Ensembl"/>
        </authorList>
    </citation>
    <scope>IDENTIFICATION</scope>
</reference>
<dbReference type="FunFam" id="2.40.110.10:FF:000005">
    <property type="entry name" value="Acyl-coenzyme A oxidase"/>
    <property type="match status" value="1"/>
</dbReference>
<dbReference type="SUPFAM" id="SSF47203">
    <property type="entry name" value="Acyl-CoA dehydrogenase C-terminal domain-like"/>
    <property type="match status" value="2"/>
</dbReference>
<feature type="binding site" evidence="13">
    <location>
        <position position="142"/>
    </location>
    <ligand>
        <name>FAD</name>
        <dbReference type="ChEBI" id="CHEBI:57692"/>
    </ligand>
</feature>
<dbReference type="Ensembl" id="ENSEBUT00000023662.1">
    <property type="protein sequence ID" value="ENSEBUP00000023086.1"/>
    <property type="gene ID" value="ENSEBUG00000014214.1"/>
</dbReference>
<comment type="cofactor">
    <cofactor evidence="1">
        <name>FAD</name>
        <dbReference type="ChEBI" id="CHEBI:57692"/>
    </cofactor>
</comment>
<dbReference type="GO" id="GO:0033540">
    <property type="term" value="P:fatty acid beta-oxidation using acyl-CoA oxidase"/>
    <property type="evidence" value="ECO:0007669"/>
    <property type="project" value="TreeGrafter"/>
</dbReference>
<dbReference type="Gene3D" id="1.20.140.10">
    <property type="entry name" value="Butyryl-CoA Dehydrogenase, subunit A, domain 3"/>
    <property type="match status" value="3"/>
</dbReference>
<keyword evidence="6 11" id="KW-0274">FAD</keyword>
<dbReference type="InterPro" id="IPR006091">
    <property type="entry name" value="Acyl-CoA_Oxase/DH_mid-dom"/>
</dbReference>
<evidence type="ECO:0000259" key="16">
    <source>
        <dbReference type="Pfam" id="PF22924"/>
    </source>
</evidence>
<comment type="subcellular location">
    <subcellularLocation>
        <location evidence="2">Peroxisome</location>
    </subcellularLocation>
</comment>
<evidence type="ECO:0000256" key="6">
    <source>
        <dbReference type="ARBA" id="ARBA00022827"/>
    </source>
</evidence>
<dbReference type="InterPro" id="IPR012258">
    <property type="entry name" value="Acyl-CoA_oxidase"/>
</dbReference>
<dbReference type="InterPro" id="IPR009100">
    <property type="entry name" value="AcylCoA_DH/oxidase_NM_dom_sf"/>
</dbReference>
<dbReference type="InterPro" id="IPR055060">
    <property type="entry name" value="ACOX_C_alpha1"/>
</dbReference>
<dbReference type="AlphaFoldDB" id="A0A8C4R0S0"/>
<feature type="binding site" evidence="13">
    <location>
        <position position="181"/>
    </location>
    <ligand>
        <name>FAD</name>
        <dbReference type="ChEBI" id="CHEBI:57692"/>
    </ligand>
</feature>
<feature type="domain" description="Acyl-CoA oxidase/dehydrogenase middle" evidence="15">
    <location>
        <begin position="138"/>
        <end position="249"/>
    </location>
</feature>
<evidence type="ECO:0000256" key="2">
    <source>
        <dbReference type="ARBA" id="ARBA00004275"/>
    </source>
</evidence>
<name>A0A8C4R0S0_EPTBU</name>
<dbReference type="Pfam" id="PF01756">
    <property type="entry name" value="ACOX"/>
    <property type="match status" value="1"/>
</dbReference>
<dbReference type="InterPro" id="IPR046373">
    <property type="entry name" value="Acyl-CoA_Oxase/DH_mid-dom_sf"/>
</dbReference>
<evidence type="ECO:0000256" key="5">
    <source>
        <dbReference type="ARBA" id="ARBA00022630"/>
    </source>
</evidence>
<keyword evidence="18" id="KW-1185">Reference proteome</keyword>
<organism evidence="17 18">
    <name type="scientific">Eptatretus burgeri</name>
    <name type="common">Inshore hagfish</name>
    <dbReference type="NCBI Taxonomy" id="7764"/>
    <lineage>
        <taxon>Eukaryota</taxon>
        <taxon>Metazoa</taxon>
        <taxon>Chordata</taxon>
        <taxon>Craniata</taxon>
        <taxon>Vertebrata</taxon>
        <taxon>Cyclostomata</taxon>
        <taxon>Myxini</taxon>
        <taxon>Myxiniformes</taxon>
        <taxon>Myxinidae</taxon>
        <taxon>Eptatretinae</taxon>
        <taxon>Eptatretus</taxon>
    </lineage>
</organism>
<dbReference type="InterPro" id="IPR036250">
    <property type="entry name" value="AcylCo_DH-like_C"/>
</dbReference>
<proteinExistence type="inferred from homology"/>
<dbReference type="FunFam" id="1.20.140.10:FF:000007">
    <property type="entry name" value="Acyl-coenzyme A oxidase"/>
    <property type="match status" value="1"/>
</dbReference>
<reference evidence="17" key="2">
    <citation type="submission" date="2025-09" db="UniProtKB">
        <authorList>
            <consortium name="Ensembl"/>
        </authorList>
    </citation>
    <scope>IDENTIFICATION</scope>
</reference>
<dbReference type="GO" id="GO:0055088">
    <property type="term" value="P:lipid homeostasis"/>
    <property type="evidence" value="ECO:0007669"/>
    <property type="project" value="TreeGrafter"/>
</dbReference>
<dbReference type="GO" id="GO:0071949">
    <property type="term" value="F:FAD binding"/>
    <property type="evidence" value="ECO:0007669"/>
    <property type="project" value="InterPro"/>
</dbReference>
<evidence type="ECO:0000313" key="18">
    <source>
        <dbReference type="Proteomes" id="UP000694388"/>
    </source>
</evidence>
<comment type="pathway">
    <text evidence="3">Lipid metabolism.</text>
</comment>
<dbReference type="GeneTree" id="ENSGT00940000159423"/>
<comment type="similarity">
    <text evidence="4 11">Belongs to the acyl-CoA oxidase family.</text>
</comment>
<dbReference type="Pfam" id="PF02770">
    <property type="entry name" value="Acyl-CoA_dh_M"/>
    <property type="match status" value="1"/>
</dbReference>
<evidence type="ECO:0000256" key="13">
    <source>
        <dbReference type="PIRSR" id="PIRSR000168-2"/>
    </source>
</evidence>
<dbReference type="GO" id="GO:0005504">
    <property type="term" value="F:fatty acid binding"/>
    <property type="evidence" value="ECO:0007669"/>
    <property type="project" value="TreeGrafter"/>
</dbReference>
<feature type="domain" description="Acyl-CoA oxidase C-alpha1" evidence="16">
    <location>
        <begin position="286"/>
        <end position="367"/>
    </location>
</feature>
<keyword evidence="9" id="KW-0443">Lipid metabolism</keyword>
<dbReference type="OMA" id="SINKRFA"/>
<evidence type="ECO:0000256" key="4">
    <source>
        <dbReference type="ARBA" id="ARBA00006288"/>
    </source>
</evidence>
<evidence type="ECO:0000259" key="14">
    <source>
        <dbReference type="Pfam" id="PF01756"/>
    </source>
</evidence>
<accession>A0A8C4R0S0</accession>
<evidence type="ECO:0000256" key="9">
    <source>
        <dbReference type="ARBA" id="ARBA00023098"/>
    </source>
</evidence>
<keyword evidence="10" id="KW-0576">Peroxisome</keyword>
<dbReference type="PANTHER" id="PTHR10909:SF390">
    <property type="entry name" value="PEROXISOMAL ACYL-COENZYME A OXIDASE 3"/>
    <property type="match status" value="1"/>
</dbReference>
<evidence type="ECO:0000256" key="3">
    <source>
        <dbReference type="ARBA" id="ARBA00005189"/>
    </source>
</evidence>
<dbReference type="GO" id="GO:0016402">
    <property type="term" value="F:pristanoyl-CoA oxidase activity"/>
    <property type="evidence" value="ECO:0007669"/>
    <property type="project" value="TreeGrafter"/>
</dbReference>
<dbReference type="GO" id="GO:0005777">
    <property type="term" value="C:peroxisome"/>
    <property type="evidence" value="ECO:0007669"/>
    <property type="project" value="UniProtKB-SubCell"/>
</dbReference>
<dbReference type="Pfam" id="PF22924">
    <property type="entry name" value="ACOX_C_alpha1"/>
    <property type="match status" value="1"/>
</dbReference>
<feature type="domain" description="Acyl-CoA oxidase C-terminal" evidence="14">
    <location>
        <begin position="464"/>
        <end position="638"/>
    </location>
</feature>